<name>A0ABV7VCB3_9PROT</name>
<evidence type="ECO:0000259" key="2">
    <source>
        <dbReference type="PROSITE" id="PS50206"/>
    </source>
</evidence>
<dbReference type="SUPFAM" id="SSF52821">
    <property type="entry name" value="Rhodanese/Cell cycle control phosphatase"/>
    <property type="match status" value="1"/>
</dbReference>
<feature type="domain" description="Rhodanese" evidence="2">
    <location>
        <begin position="17"/>
        <end position="105"/>
    </location>
</feature>
<dbReference type="Gene3D" id="3.40.250.10">
    <property type="entry name" value="Rhodanese-like domain"/>
    <property type="match status" value="1"/>
</dbReference>
<dbReference type="PROSITE" id="PS50206">
    <property type="entry name" value="RHODANESE_3"/>
    <property type="match status" value="1"/>
</dbReference>
<reference evidence="4" key="1">
    <citation type="journal article" date="2019" name="Int. J. Syst. Evol. Microbiol.">
        <title>The Global Catalogue of Microorganisms (GCM) 10K type strain sequencing project: providing services to taxonomists for standard genome sequencing and annotation.</title>
        <authorList>
            <consortium name="The Broad Institute Genomics Platform"/>
            <consortium name="The Broad Institute Genome Sequencing Center for Infectious Disease"/>
            <person name="Wu L."/>
            <person name="Ma J."/>
        </authorList>
    </citation>
    <scope>NUCLEOTIDE SEQUENCE [LARGE SCALE GENOMIC DNA]</scope>
    <source>
        <strain evidence="4">KCTC 42182</strain>
    </source>
</reference>
<dbReference type="Pfam" id="PF11127">
    <property type="entry name" value="YgaP-like_TM"/>
    <property type="match status" value="1"/>
</dbReference>
<proteinExistence type="predicted"/>
<accession>A0ABV7VCB3</accession>
<dbReference type="RefSeq" id="WP_379721449.1">
    <property type="nucleotide sequence ID" value="NZ_JBHRYJ010000001.1"/>
</dbReference>
<protein>
    <submittedName>
        <fullName evidence="3">Rhodanese-like domain-containing protein</fullName>
    </submittedName>
</protein>
<dbReference type="InterPro" id="IPR001763">
    <property type="entry name" value="Rhodanese-like_dom"/>
</dbReference>
<gene>
    <name evidence="3" type="ORF">ACFOOQ_02785</name>
</gene>
<dbReference type="Pfam" id="PF00581">
    <property type="entry name" value="Rhodanese"/>
    <property type="match status" value="1"/>
</dbReference>
<dbReference type="Proteomes" id="UP001595711">
    <property type="component" value="Unassembled WGS sequence"/>
</dbReference>
<dbReference type="PANTHER" id="PTHR44086">
    <property type="entry name" value="THIOSULFATE SULFURTRANSFERASE RDL2, MITOCHONDRIAL-RELATED"/>
    <property type="match status" value="1"/>
</dbReference>
<dbReference type="SMART" id="SM00450">
    <property type="entry name" value="RHOD"/>
    <property type="match status" value="1"/>
</dbReference>
<dbReference type="Gene3D" id="6.10.140.1340">
    <property type="match status" value="1"/>
</dbReference>
<keyword evidence="1" id="KW-1133">Transmembrane helix</keyword>
<sequence>MSLLSKIDPNSLQQRLQSGEVVLIDIREPAEYAREHIRGARLVPLGSIDAHDFDAERHKTAVFTCRSGNRTAMNASRLLAKGFREALVLEGGIDAWKKAGLPVHFDAKAPLDMQRQVQIVAGGLALLGALLAWFIHPAFILLSGFVGAGLMTAGLTGFCGMARLLALMPWNRRFLATP</sequence>
<keyword evidence="1" id="KW-0472">Membrane</keyword>
<feature type="transmembrane region" description="Helical" evidence="1">
    <location>
        <begin position="141"/>
        <end position="166"/>
    </location>
</feature>
<dbReference type="InterPro" id="IPR036873">
    <property type="entry name" value="Rhodanese-like_dom_sf"/>
</dbReference>
<evidence type="ECO:0000256" key="1">
    <source>
        <dbReference type="SAM" id="Phobius"/>
    </source>
</evidence>
<keyword evidence="4" id="KW-1185">Reference proteome</keyword>
<keyword evidence="1" id="KW-0812">Transmembrane</keyword>
<organism evidence="3 4">
    <name type="scientific">Ferrovibrio xuzhouensis</name>
    <dbReference type="NCBI Taxonomy" id="1576914"/>
    <lineage>
        <taxon>Bacteria</taxon>
        <taxon>Pseudomonadati</taxon>
        <taxon>Pseudomonadota</taxon>
        <taxon>Alphaproteobacteria</taxon>
        <taxon>Rhodospirillales</taxon>
        <taxon>Rhodospirillaceae</taxon>
        <taxon>Ferrovibrio</taxon>
    </lineage>
</organism>
<dbReference type="PANTHER" id="PTHR44086:SF10">
    <property type="entry name" value="THIOSULFATE SULFURTRANSFERASE_RHODANESE-LIKE DOMAIN-CONTAINING PROTEIN 3"/>
    <property type="match status" value="1"/>
</dbReference>
<comment type="caution">
    <text evidence="3">The sequence shown here is derived from an EMBL/GenBank/DDBJ whole genome shotgun (WGS) entry which is preliminary data.</text>
</comment>
<evidence type="ECO:0000313" key="3">
    <source>
        <dbReference type="EMBL" id="MFC3674451.1"/>
    </source>
</evidence>
<dbReference type="EMBL" id="JBHRYJ010000001">
    <property type="protein sequence ID" value="MFC3674451.1"/>
    <property type="molecule type" value="Genomic_DNA"/>
</dbReference>
<evidence type="ECO:0000313" key="4">
    <source>
        <dbReference type="Proteomes" id="UP001595711"/>
    </source>
</evidence>
<feature type="transmembrane region" description="Helical" evidence="1">
    <location>
        <begin position="117"/>
        <end position="135"/>
    </location>
</feature>
<dbReference type="InterPro" id="IPR021309">
    <property type="entry name" value="YgaP-like_TM"/>
</dbReference>